<accession>A0A183SV10</accession>
<dbReference type="WBParaSite" id="SSLN_0000836801-mRNA-1">
    <property type="protein sequence ID" value="SSLN_0000836801-mRNA-1"/>
    <property type="gene ID" value="SSLN_0000836801"/>
</dbReference>
<sequence length="176" mass="19231">MDTAVSVTRQRTLLLPVPDRPLLLLGQAYSETSEDKVTQNAKVPPPVMQLKGQLLAIPDTDGGFLLCALNLKIPNQLRIHDNRIHRNVDNIDAPCTTFTPAILTATTTMNDNPQSLQLSPALTTHATSSHASAWSVTCKSIAQRQVNQYLELRHTVTMPASTALIAPATLHATWTY</sequence>
<name>A0A183SV10_SCHSO</name>
<dbReference type="Proteomes" id="UP000275846">
    <property type="component" value="Unassembled WGS sequence"/>
</dbReference>
<evidence type="ECO:0000313" key="3">
    <source>
        <dbReference type="WBParaSite" id="SSLN_0000836801-mRNA-1"/>
    </source>
</evidence>
<reference evidence="1 2" key="2">
    <citation type="submission" date="2018-11" db="EMBL/GenBank/DDBJ databases">
        <authorList>
            <consortium name="Pathogen Informatics"/>
        </authorList>
    </citation>
    <scope>NUCLEOTIDE SEQUENCE [LARGE SCALE GENOMIC DNA]</scope>
    <source>
        <strain evidence="1 2">NST_G2</strain>
    </source>
</reference>
<gene>
    <name evidence="1" type="ORF">SSLN_LOCUS8058</name>
</gene>
<organism evidence="3">
    <name type="scientific">Schistocephalus solidus</name>
    <name type="common">Tapeworm</name>
    <dbReference type="NCBI Taxonomy" id="70667"/>
    <lineage>
        <taxon>Eukaryota</taxon>
        <taxon>Metazoa</taxon>
        <taxon>Spiralia</taxon>
        <taxon>Lophotrochozoa</taxon>
        <taxon>Platyhelminthes</taxon>
        <taxon>Cestoda</taxon>
        <taxon>Eucestoda</taxon>
        <taxon>Diphyllobothriidea</taxon>
        <taxon>Diphyllobothriidae</taxon>
        <taxon>Schistocephalus</taxon>
    </lineage>
</organism>
<dbReference type="EMBL" id="UYSU01034452">
    <property type="protein sequence ID" value="VDL94443.1"/>
    <property type="molecule type" value="Genomic_DNA"/>
</dbReference>
<evidence type="ECO:0000313" key="1">
    <source>
        <dbReference type="EMBL" id="VDL94443.1"/>
    </source>
</evidence>
<protein>
    <submittedName>
        <fullName evidence="1 3">Uncharacterized protein</fullName>
    </submittedName>
</protein>
<proteinExistence type="predicted"/>
<dbReference type="AlphaFoldDB" id="A0A183SV10"/>
<reference evidence="3" key="1">
    <citation type="submission" date="2016-06" db="UniProtKB">
        <authorList>
            <consortium name="WormBaseParasite"/>
        </authorList>
    </citation>
    <scope>IDENTIFICATION</scope>
</reference>
<keyword evidence="2" id="KW-1185">Reference proteome</keyword>
<evidence type="ECO:0000313" key="2">
    <source>
        <dbReference type="Proteomes" id="UP000275846"/>
    </source>
</evidence>